<dbReference type="EMBL" id="PUIA01000037">
    <property type="protein sequence ID" value="PQO31258.1"/>
    <property type="molecule type" value="Genomic_DNA"/>
</dbReference>
<comment type="caution">
    <text evidence="1">The sequence shown here is derived from an EMBL/GenBank/DDBJ whole genome shotgun (WGS) entry which is preliminary data.</text>
</comment>
<accession>A0A2S8FGF3</accession>
<name>A0A2S8FGF3_9BACT</name>
<proteinExistence type="predicted"/>
<reference evidence="1 2" key="1">
    <citation type="submission" date="2018-02" db="EMBL/GenBank/DDBJ databases">
        <title>Comparative genomes isolates from brazilian mangrove.</title>
        <authorList>
            <person name="Araujo J.E."/>
            <person name="Taketani R.G."/>
            <person name="Silva M.C.P."/>
            <person name="Loureco M.V."/>
            <person name="Andreote F.D."/>
        </authorList>
    </citation>
    <scope>NUCLEOTIDE SEQUENCE [LARGE SCALE GENOMIC DNA]</scope>
    <source>
        <strain evidence="1 2">HEX-2 MGV</strain>
    </source>
</reference>
<protein>
    <recommendedName>
        <fullName evidence="3">STAS/SEC14 domain-containing protein</fullName>
    </recommendedName>
</protein>
<organism evidence="1 2">
    <name type="scientific">Blastopirellula marina</name>
    <dbReference type="NCBI Taxonomy" id="124"/>
    <lineage>
        <taxon>Bacteria</taxon>
        <taxon>Pseudomonadati</taxon>
        <taxon>Planctomycetota</taxon>
        <taxon>Planctomycetia</taxon>
        <taxon>Pirellulales</taxon>
        <taxon>Pirellulaceae</taxon>
        <taxon>Blastopirellula</taxon>
    </lineage>
</organism>
<gene>
    <name evidence="1" type="ORF">C5Y96_13010</name>
</gene>
<sequence length="121" mass="13671">MVKLSVQQLEHSDYLEFICSGDSVPGDWEELVEVVLQECQRTGKSAVLVDGLNVSTPMDNMTRYRVGLLVAEKFGPSYKIAALTPREHINFFWETVAHNRGAKVKTASDRDTLVTWLREAE</sequence>
<dbReference type="RefSeq" id="WP_105353918.1">
    <property type="nucleotide sequence ID" value="NZ_PUIA01000037.1"/>
</dbReference>
<evidence type="ECO:0000313" key="2">
    <source>
        <dbReference type="Proteomes" id="UP000240009"/>
    </source>
</evidence>
<dbReference type="OrthoDB" id="595024at2"/>
<evidence type="ECO:0000313" key="1">
    <source>
        <dbReference type="EMBL" id="PQO31258.1"/>
    </source>
</evidence>
<evidence type="ECO:0008006" key="3">
    <source>
        <dbReference type="Google" id="ProtNLM"/>
    </source>
</evidence>
<dbReference type="Proteomes" id="UP000240009">
    <property type="component" value="Unassembled WGS sequence"/>
</dbReference>
<dbReference type="AlphaFoldDB" id="A0A2S8FGF3"/>